<gene>
    <name evidence="2" type="ORF">FWILDA_LOCUS3321</name>
</gene>
<name>A0A9W4WS26_9GLOM</name>
<comment type="caution">
    <text evidence="2">The sequence shown here is derived from an EMBL/GenBank/DDBJ whole genome shotgun (WGS) entry which is preliminary data.</text>
</comment>
<dbReference type="OrthoDB" id="2425129at2759"/>
<evidence type="ECO:0000256" key="1">
    <source>
        <dbReference type="SAM" id="MobiDB-lite"/>
    </source>
</evidence>
<evidence type="ECO:0000313" key="2">
    <source>
        <dbReference type="EMBL" id="CAI2167917.1"/>
    </source>
</evidence>
<dbReference type="EMBL" id="CAMKVN010000435">
    <property type="protein sequence ID" value="CAI2167917.1"/>
    <property type="molecule type" value="Genomic_DNA"/>
</dbReference>
<proteinExistence type="predicted"/>
<evidence type="ECO:0000313" key="3">
    <source>
        <dbReference type="Proteomes" id="UP001153678"/>
    </source>
</evidence>
<feature type="non-terminal residue" evidence="2">
    <location>
        <position position="1"/>
    </location>
</feature>
<organism evidence="2 3">
    <name type="scientific">Funneliformis geosporum</name>
    <dbReference type="NCBI Taxonomy" id="1117311"/>
    <lineage>
        <taxon>Eukaryota</taxon>
        <taxon>Fungi</taxon>
        <taxon>Fungi incertae sedis</taxon>
        <taxon>Mucoromycota</taxon>
        <taxon>Glomeromycotina</taxon>
        <taxon>Glomeromycetes</taxon>
        <taxon>Glomerales</taxon>
        <taxon>Glomeraceae</taxon>
        <taxon>Funneliformis</taxon>
    </lineage>
</organism>
<dbReference type="Proteomes" id="UP001153678">
    <property type="component" value="Unassembled WGS sequence"/>
</dbReference>
<accession>A0A9W4WS26</accession>
<protein>
    <submittedName>
        <fullName evidence="2">13015_t:CDS:1</fullName>
    </submittedName>
</protein>
<dbReference type="AlphaFoldDB" id="A0A9W4WS26"/>
<reference evidence="2" key="1">
    <citation type="submission" date="2022-08" db="EMBL/GenBank/DDBJ databases">
        <authorList>
            <person name="Kallberg Y."/>
            <person name="Tangrot J."/>
            <person name="Rosling A."/>
        </authorList>
    </citation>
    <scope>NUCLEOTIDE SEQUENCE</scope>
    <source>
        <strain evidence="2">Wild A</strain>
    </source>
</reference>
<keyword evidence="3" id="KW-1185">Reference proteome</keyword>
<sequence>SANQFLAYYHVHPIDKWSFNRVEEYYRTKTGLKEKKKLLDSIKKDLQKVRNKSEFDAERRSKAEEIINNWKLLTVMNSSFDTKCKLGLLVSSDELFRKLGLLVSSHELFEWSGQTTKGSMMSVKNLKHPHINHDDIDIKSGATQLNRDHIMGDNSTEADRISKKRKQAEDAEIGPITTPNNHDKAPTDINHDDIDYDDIDNEDYEVDESLDPINKSELGSKFLTVQKYPDESSPPDFWKLPSGCNIQEVIRRTTYLHKSHPSHLNIIRVGTNVQKPEFIQLDDWNYFQSSVEYSNVNLSNGVEVLINSLLRTDTLSDYQQCLHDAQFDYNNKQMVFVINALKWFLYKGEAILGSLMVHPILQYLVNATNGQPYYVPGEICIKASASQRFIRRDLKPTDDKPLGMKVDGMFCSPGEQGYEIGMVELSGGYLTFDMPRYLKDHIKGFCGCRDLLNEIFLKYSLGDFKIMRHLRVWFLHCHGLNVQVWGMDLPVFGVYRMFLVDTFEFPISWDEHYKLVPALKILWNLGIGLDNTFEVLEKLKKSHRKNVTIDKQSSTLKNIIRNMENSPRKPTGKGSRIVNPIFRESNH</sequence>
<feature type="region of interest" description="Disordered" evidence="1">
    <location>
        <begin position="154"/>
        <end position="189"/>
    </location>
</feature>